<evidence type="ECO:0000259" key="6">
    <source>
        <dbReference type="PROSITE" id="PS51387"/>
    </source>
</evidence>
<evidence type="ECO:0000256" key="3">
    <source>
        <dbReference type="ARBA" id="ARBA00022630"/>
    </source>
</evidence>
<keyword evidence="3" id="KW-0285">Flavoprotein</keyword>
<evidence type="ECO:0000256" key="2">
    <source>
        <dbReference type="ARBA" id="ARBA00005466"/>
    </source>
</evidence>
<dbReference type="InterPro" id="IPR016167">
    <property type="entry name" value="FAD-bd_PCMH_sub1"/>
</dbReference>
<comment type="cofactor">
    <cofactor evidence="1">
        <name>FAD</name>
        <dbReference type="ChEBI" id="CHEBI:57692"/>
    </cofactor>
</comment>
<dbReference type="Pfam" id="PF08031">
    <property type="entry name" value="BBE"/>
    <property type="match status" value="1"/>
</dbReference>
<dbReference type="PANTHER" id="PTHR42973">
    <property type="entry name" value="BINDING OXIDOREDUCTASE, PUTATIVE (AFU_ORTHOLOGUE AFUA_1G17690)-RELATED"/>
    <property type="match status" value="1"/>
</dbReference>
<organism evidence="7 8">
    <name type="scientific">Ornithinibacillus halophilus</name>
    <dbReference type="NCBI Taxonomy" id="930117"/>
    <lineage>
        <taxon>Bacteria</taxon>
        <taxon>Bacillati</taxon>
        <taxon>Bacillota</taxon>
        <taxon>Bacilli</taxon>
        <taxon>Bacillales</taxon>
        <taxon>Bacillaceae</taxon>
        <taxon>Ornithinibacillus</taxon>
    </lineage>
</organism>
<comment type="similarity">
    <text evidence="2">Belongs to the oxygen-dependent FAD-linked oxidoreductase family.</text>
</comment>
<dbReference type="RefSeq" id="WP_072890995.1">
    <property type="nucleotide sequence ID" value="NZ_FQVW01000028.1"/>
</dbReference>
<name>A0A1M5J498_9BACI</name>
<keyword evidence="8" id="KW-1185">Reference proteome</keyword>
<proteinExistence type="inferred from homology"/>
<dbReference type="PROSITE" id="PS51387">
    <property type="entry name" value="FAD_PCMH"/>
    <property type="match status" value="1"/>
</dbReference>
<dbReference type="GO" id="GO:0016491">
    <property type="term" value="F:oxidoreductase activity"/>
    <property type="evidence" value="ECO:0007669"/>
    <property type="project" value="UniProtKB-KW"/>
</dbReference>
<dbReference type="InterPro" id="IPR016166">
    <property type="entry name" value="FAD-bd_PCMH"/>
</dbReference>
<dbReference type="Gene3D" id="3.30.465.10">
    <property type="match status" value="1"/>
</dbReference>
<dbReference type="PROSITE" id="PS00862">
    <property type="entry name" value="OX2_COVAL_FAD"/>
    <property type="match status" value="1"/>
</dbReference>
<dbReference type="InterPro" id="IPR036318">
    <property type="entry name" value="FAD-bd_PCMH-like_sf"/>
</dbReference>
<evidence type="ECO:0000256" key="5">
    <source>
        <dbReference type="ARBA" id="ARBA00023002"/>
    </source>
</evidence>
<evidence type="ECO:0000256" key="4">
    <source>
        <dbReference type="ARBA" id="ARBA00022827"/>
    </source>
</evidence>
<dbReference type="Pfam" id="PF01565">
    <property type="entry name" value="FAD_binding_4"/>
    <property type="match status" value="1"/>
</dbReference>
<reference evidence="7 8" key="1">
    <citation type="submission" date="2016-11" db="EMBL/GenBank/DDBJ databases">
        <authorList>
            <person name="Jaros S."/>
            <person name="Januszkiewicz K."/>
            <person name="Wedrychowicz H."/>
        </authorList>
    </citation>
    <scope>NUCLEOTIDE SEQUENCE [LARGE SCALE GENOMIC DNA]</scope>
    <source>
        <strain evidence="7 8">IBRC-M 10683</strain>
    </source>
</reference>
<dbReference type="InterPro" id="IPR012951">
    <property type="entry name" value="BBE"/>
</dbReference>
<evidence type="ECO:0000313" key="7">
    <source>
        <dbReference type="EMBL" id="SHG35362.1"/>
    </source>
</evidence>
<dbReference type="Gene3D" id="3.40.462.20">
    <property type="match status" value="1"/>
</dbReference>
<keyword evidence="4" id="KW-0274">FAD</keyword>
<dbReference type="OrthoDB" id="545125at2"/>
<dbReference type="InterPro" id="IPR006093">
    <property type="entry name" value="Oxy_OxRdtase_FAD_BS"/>
</dbReference>
<dbReference type="EMBL" id="FQVW01000028">
    <property type="protein sequence ID" value="SHG35362.1"/>
    <property type="molecule type" value="Genomic_DNA"/>
</dbReference>
<dbReference type="GO" id="GO:0071949">
    <property type="term" value="F:FAD binding"/>
    <property type="evidence" value="ECO:0007669"/>
    <property type="project" value="InterPro"/>
</dbReference>
<dbReference type="AlphaFoldDB" id="A0A1M5J498"/>
<evidence type="ECO:0000256" key="1">
    <source>
        <dbReference type="ARBA" id="ARBA00001974"/>
    </source>
</evidence>
<dbReference type="Gene3D" id="3.30.43.10">
    <property type="entry name" value="Uridine Diphospho-n-acetylenolpyruvylglucosamine Reductase, domain 2"/>
    <property type="match status" value="1"/>
</dbReference>
<feature type="domain" description="FAD-binding PCMH-type" evidence="6">
    <location>
        <begin position="32"/>
        <end position="202"/>
    </location>
</feature>
<dbReference type="STRING" id="930117.SAMN05216225_10282"/>
<protein>
    <submittedName>
        <fullName evidence="7">FAD/FMN-containing dehydrogenase</fullName>
    </submittedName>
</protein>
<accession>A0A1M5J498</accession>
<dbReference type="InterPro" id="IPR050416">
    <property type="entry name" value="FAD-linked_Oxidoreductase"/>
</dbReference>
<evidence type="ECO:0000313" key="8">
    <source>
        <dbReference type="Proteomes" id="UP000183988"/>
    </source>
</evidence>
<keyword evidence="5" id="KW-0560">Oxidoreductase</keyword>
<dbReference type="InterPro" id="IPR016169">
    <property type="entry name" value="FAD-bd_PCMH_sub2"/>
</dbReference>
<dbReference type="InterPro" id="IPR006094">
    <property type="entry name" value="Oxid_FAD_bind_N"/>
</dbReference>
<dbReference type="PANTHER" id="PTHR42973:SF39">
    <property type="entry name" value="FAD-BINDING PCMH-TYPE DOMAIN-CONTAINING PROTEIN"/>
    <property type="match status" value="1"/>
</dbReference>
<gene>
    <name evidence="7" type="ORF">SAMN05216225_10282</name>
</gene>
<dbReference type="Proteomes" id="UP000183988">
    <property type="component" value="Unassembled WGS sequence"/>
</dbReference>
<sequence>MNEKVRVEKSGTIILPNHDRYDEKRKVWNARIDRRPAVIFECKSEADVISAVNYARQGDLEISIRGGGHHIDGTAVCDGGVMIDLSNMKDVKVDENRKVAVVEGGATLADVDAETQKYGLATPTGTVSETGIAGLALGGGFGYLRGKYGLTCDNIVSARMVTADGKAITVNKDNYPDLYWAICGGGGNFGVVTSFEFQLYPVGPNVLGIDVMYDYRDLKQILHGLKEYMKSAIDEISVNLAIMQLPPAPFLPEALHNKRVVSLSGMYIGELNREIEENVIEPLVSFAEPIMDQTGILPYVELQKKLDAMIDVAPFDGTSLFFEDLPEDAISTLMNAIENADLPMTLVQIWALHGKMNRIPADEKAFSIRDAGYLLLVDAIVPEDNPQKCRDWVNQLHKDLLPHSLRESAYVNGARIDANITESTYGNNYELLAKIKGKYDPDNLFCHNHNIAPKE</sequence>
<dbReference type="SUPFAM" id="SSF56176">
    <property type="entry name" value="FAD-binding/transporter-associated domain-like"/>
    <property type="match status" value="1"/>
</dbReference>